<reference evidence="2" key="1">
    <citation type="submission" date="2022-06" db="EMBL/GenBank/DDBJ databases">
        <title>Genome sequencing of Brevibacillus sp. BB3-R1.</title>
        <authorList>
            <person name="Heo J."/>
            <person name="Lee D."/>
            <person name="Won M."/>
            <person name="Han B.-H."/>
            <person name="Hong S.-B."/>
            <person name="Kwon S.-W."/>
        </authorList>
    </citation>
    <scope>NUCLEOTIDE SEQUENCE</scope>
    <source>
        <strain evidence="2">BB3-R1</strain>
    </source>
</reference>
<protein>
    <submittedName>
        <fullName evidence="2">Uncharacterized protein</fullName>
    </submittedName>
</protein>
<name>A0ABY4WLS2_9BACL</name>
<feature type="transmembrane region" description="Helical" evidence="1">
    <location>
        <begin position="6"/>
        <end position="22"/>
    </location>
</feature>
<evidence type="ECO:0000313" key="2">
    <source>
        <dbReference type="EMBL" id="USG65591.1"/>
    </source>
</evidence>
<keyword evidence="1" id="KW-0812">Transmembrane</keyword>
<keyword evidence="1" id="KW-1133">Transmembrane helix</keyword>
<organism evidence="2 3">
    <name type="scientific">Brevibacillus ruminantium</name>
    <dbReference type="NCBI Taxonomy" id="2950604"/>
    <lineage>
        <taxon>Bacteria</taxon>
        <taxon>Bacillati</taxon>
        <taxon>Bacillota</taxon>
        <taxon>Bacilli</taxon>
        <taxon>Bacillales</taxon>
        <taxon>Paenibacillaceae</taxon>
        <taxon>Brevibacillus</taxon>
    </lineage>
</organism>
<evidence type="ECO:0000256" key="1">
    <source>
        <dbReference type="SAM" id="Phobius"/>
    </source>
</evidence>
<dbReference type="EMBL" id="CP098755">
    <property type="protein sequence ID" value="USG65591.1"/>
    <property type="molecule type" value="Genomic_DNA"/>
</dbReference>
<keyword evidence="1" id="KW-0472">Membrane</keyword>
<proteinExistence type="predicted"/>
<accession>A0ABY4WLS2</accession>
<dbReference type="Proteomes" id="UP001056500">
    <property type="component" value="Chromosome"/>
</dbReference>
<feature type="transmembrane region" description="Helical" evidence="1">
    <location>
        <begin position="34"/>
        <end position="62"/>
    </location>
</feature>
<gene>
    <name evidence="2" type="ORF">NDK47_26410</name>
</gene>
<sequence>MSEIYPYLVIGLMLLTYMYSFWKKINTLRDMNGAVLALLVYIIGEQFWWLSLIVLVTAYFFAILQAKR</sequence>
<evidence type="ECO:0000313" key="3">
    <source>
        <dbReference type="Proteomes" id="UP001056500"/>
    </source>
</evidence>
<keyword evidence="3" id="KW-1185">Reference proteome</keyword>
<dbReference type="RefSeq" id="WP_251872675.1">
    <property type="nucleotide sequence ID" value="NZ_CP098755.1"/>
</dbReference>